<keyword evidence="3" id="KW-0547">Nucleotide-binding</keyword>
<dbReference type="Pfam" id="PF13507">
    <property type="entry name" value="GATase_5"/>
    <property type="match status" value="1"/>
</dbReference>
<dbReference type="PANTHER" id="PTHR10099">
    <property type="entry name" value="PHOSPHORIBOSYLFORMYLGLYCINAMIDINE SYNTHASE"/>
    <property type="match status" value="1"/>
</dbReference>
<evidence type="ECO:0000256" key="6">
    <source>
        <dbReference type="ARBA" id="ARBA00022840"/>
    </source>
</evidence>
<dbReference type="GO" id="GO:0005737">
    <property type="term" value="C:cytoplasm"/>
    <property type="evidence" value="ECO:0007669"/>
    <property type="project" value="TreeGrafter"/>
</dbReference>
<dbReference type="NCBIfam" id="TIGR01737">
    <property type="entry name" value="FGAM_synth_I"/>
    <property type="match status" value="1"/>
</dbReference>
<proteinExistence type="predicted"/>
<evidence type="ECO:0000313" key="8">
    <source>
        <dbReference type="EMBL" id="HDX32399.1"/>
    </source>
</evidence>
<keyword evidence="2 8" id="KW-0436">Ligase</keyword>
<evidence type="ECO:0000256" key="5">
    <source>
        <dbReference type="ARBA" id="ARBA00022801"/>
    </source>
</evidence>
<dbReference type="PANTHER" id="PTHR10099:SF1">
    <property type="entry name" value="PHOSPHORIBOSYLFORMYLGLYCINAMIDINE SYNTHASE"/>
    <property type="match status" value="1"/>
</dbReference>
<dbReference type="PIRSF" id="PIRSF001586">
    <property type="entry name" value="FGAM_synth_I"/>
    <property type="match status" value="1"/>
</dbReference>
<comment type="caution">
    <text evidence="8">The sequence shown here is derived from an EMBL/GenBank/DDBJ whole genome shotgun (WGS) entry which is preliminary data.</text>
</comment>
<organism evidence="8">
    <name type="scientific">Caldilinea aerophila</name>
    <dbReference type="NCBI Taxonomy" id="133453"/>
    <lineage>
        <taxon>Bacteria</taxon>
        <taxon>Bacillati</taxon>
        <taxon>Chloroflexota</taxon>
        <taxon>Caldilineae</taxon>
        <taxon>Caldilineales</taxon>
        <taxon>Caldilineaceae</taxon>
        <taxon>Caldilinea</taxon>
    </lineage>
</organism>
<dbReference type="SUPFAM" id="SSF52317">
    <property type="entry name" value="Class I glutamine amidotransferase-like"/>
    <property type="match status" value="1"/>
</dbReference>
<evidence type="ECO:0000256" key="3">
    <source>
        <dbReference type="ARBA" id="ARBA00022741"/>
    </source>
</evidence>
<dbReference type="GO" id="GO:0006189">
    <property type="term" value="P:'de novo' IMP biosynthetic process"/>
    <property type="evidence" value="ECO:0007669"/>
    <property type="project" value="InterPro"/>
</dbReference>
<name>A0A7C1FGW1_9CHLR</name>
<dbReference type="InterPro" id="IPR029062">
    <property type="entry name" value="Class_I_gatase-like"/>
</dbReference>
<accession>A0A7C1FGW1</accession>
<dbReference type="GO" id="GO:0016787">
    <property type="term" value="F:hydrolase activity"/>
    <property type="evidence" value="ECO:0007669"/>
    <property type="project" value="UniProtKB-KW"/>
</dbReference>
<keyword evidence="6" id="KW-0067">ATP-binding</keyword>
<gene>
    <name evidence="8" type="primary">purQ</name>
    <name evidence="8" type="ORF">ENQ20_13070</name>
</gene>
<dbReference type="AlphaFoldDB" id="A0A7C1FGW1"/>
<dbReference type="EC" id="6.3.5.3" evidence="8"/>
<dbReference type="EMBL" id="DSMG01000130">
    <property type="protein sequence ID" value="HDX32399.1"/>
    <property type="molecule type" value="Genomic_DNA"/>
</dbReference>
<dbReference type="Gene3D" id="3.40.50.880">
    <property type="match status" value="1"/>
</dbReference>
<dbReference type="GO" id="GO:0005524">
    <property type="term" value="F:ATP binding"/>
    <property type="evidence" value="ECO:0007669"/>
    <property type="project" value="UniProtKB-KW"/>
</dbReference>
<sequence>MKPSILILHASGVNRDAEAARACELAGAAPEIVHINQLRRGERKLTDYPMLLLPGGFSYGDALGAGVRLALDLQVYFHEQLHGFIDRGGLVLGICNGFQALVKAGVLPGIRRERPATGLQAIEEMALRSVTLTENASGRFECRWVHLSVNRQAKASFLRNIEELIFCPVAHGEGNFQVKDEETLAEMEREGLIAFRYVDAEGRPANGVYPLNPNGSVADIAGICNRRGNVVGLMPHPEDHIVTLQNPLGCTGRLGLAIFCAMVAAL</sequence>
<reference evidence="8" key="1">
    <citation type="journal article" date="2020" name="mSystems">
        <title>Genome- and Community-Level Interaction Insights into Carbon Utilization and Element Cycling Functions of Hydrothermarchaeota in Hydrothermal Sediment.</title>
        <authorList>
            <person name="Zhou Z."/>
            <person name="Liu Y."/>
            <person name="Xu W."/>
            <person name="Pan J."/>
            <person name="Luo Z.H."/>
            <person name="Li M."/>
        </authorList>
    </citation>
    <scope>NUCLEOTIDE SEQUENCE [LARGE SCALE GENOMIC DNA]</scope>
    <source>
        <strain evidence="8">SpSt-289</strain>
    </source>
</reference>
<keyword evidence="7" id="KW-0315">Glutamine amidotransferase</keyword>
<dbReference type="GO" id="GO:0004642">
    <property type="term" value="F:phosphoribosylformylglycinamidine synthase activity"/>
    <property type="evidence" value="ECO:0007669"/>
    <property type="project" value="UniProtKB-EC"/>
</dbReference>
<protein>
    <submittedName>
        <fullName evidence="8">Phosphoribosylformylglycinamidine synthase I</fullName>
        <ecNumber evidence="8">6.3.5.3</ecNumber>
    </submittedName>
</protein>
<keyword evidence="5" id="KW-0378">Hydrolase</keyword>
<keyword evidence="1" id="KW-0963">Cytoplasm</keyword>
<evidence type="ECO:0000256" key="4">
    <source>
        <dbReference type="ARBA" id="ARBA00022755"/>
    </source>
</evidence>
<evidence type="ECO:0000256" key="7">
    <source>
        <dbReference type="ARBA" id="ARBA00022962"/>
    </source>
</evidence>
<dbReference type="InterPro" id="IPR010075">
    <property type="entry name" value="PRibForGlyAmidine_synth_PurQ"/>
</dbReference>
<evidence type="ECO:0000256" key="1">
    <source>
        <dbReference type="ARBA" id="ARBA00022490"/>
    </source>
</evidence>
<dbReference type="PROSITE" id="PS51273">
    <property type="entry name" value="GATASE_TYPE_1"/>
    <property type="match status" value="1"/>
</dbReference>
<dbReference type="SMART" id="SM01211">
    <property type="entry name" value="GATase_5"/>
    <property type="match status" value="1"/>
</dbReference>
<evidence type="ECO:0000256" key="2">
    <source>
        <dbReference type="ARBA" id="ARBA00022598"/>
    </source>
</evidence>
<keyword evidence="4" id="KW-0658">Purine biosynthesis</keyword>